<protein>
    <submittedName>
        <fullName evidence="1">Uncharacterized protein</fullName>
    </submittedName>
</protein>
<dbReference type="EMBL" id="JAPHNI010000220">
    <property type="protein sequence ID" value="KAJ8113975.1"/>
    <property type="molecule type" value="Genomic_DNA"/>
</dbReference>
<evidence type="ECO:0000313" key="2">
    <source>
        <dbReference type="Proteomes" id="UP001153331"/>
    </source>
</evidence>
<proteinExistence type="predicted"/>
<evidence type="ECO:0000313" key="1">
    <source>
        <dbReference type="EMBL" id="KAJ8113975.1"/>
    </source>
</evidence>
<gene>
    <name evidence="1" type="ORF">OPT61_g4037</name>
</gene>
<reference evidence="1" key="1">
    <citation type="submission" date="2022-11" db="EMBL/GenBank/DDBJ databases">
        <title>Genome Sequence of Boeremia exigua.</title>
        <authorList>
            <person name="Buettner E."/>
        </authorList>
    </citation>
    <scope>NUCLEOTIDE SEQUENCE</scope>
    <source>
        <strain evidence="1">CU02</strain>
    </source>
</reference>
<keyword evidence="2" id="KW-1185">Reference proteome</keyword>
<accession>A0ACC2IFL9</accession>
<organism evidence="1 2">
    <name type="scientific">Boeremia exigua</name>
    <dbReference type="NCBI Taxonomy" id="749465"/>
    <lineage>
        <taxon>Eukaryota</taxon>
        <taxon>Fungi</taxon>
        <taxon>Dikarya</taxon>
        <taxon>Ascomycota</taxon>
        <taxon>Pezizomycotina</taxon>
        <taxon>Dothideomycetes</taxon>
        <taxon>Pleosporomycetidae</taxon>
        <taxon>Pleosporales</taxon>
        <taxon>Pleosporineae</taxon>
        <taxon>Didymellaceae</taxon>
        <taxon>Boeremia</taxon>
    </lineage>
</organism>
<name>A0ACC2IFL9_9PLEO</name>
<sequence>MTTPTEHRKRRRVTQAQPCTRNRAVRRRGAKPRQQNARPPTPDEAGEASLSESNPLDVLSAATPWSAPQVVSQALVVDLIEIYFEVVYPIFPLFHRQTFLRQISRGEYTSNRQLFAVTMAACALSSARVTDNAITNMIWDHQSLLSTRSDVFHEAAIRALPTTETPEQSLDHMRAYALLSLAAIQNGRTRDMQAYLGKYHALVAMDGLQDEDNWPPNLTIVELEERRRLYWSMYTLDIFSSIAFNSMIRSREQQSNVLYPTELDDVFFDNTGYRGDYQSPVDCSGPTNHVSPDSWLHGYNIITDLWRLIEHVTVKLHSHNRKRRSFLEVTDNFASSPSAATLQVEIDRIYYNLPQHFLATEEMSGDRNKDLYGFQAANITATVQLLRMVLLASEENTIEQRCRVVSEVVNAFMKIPSSYLRAISSPLLHHLRGIGSVLGGVLEESLNVYQYQQVRTVLLSLAQLLENLDLGNHSVQSAQKLRNLVTRIDDHMALRMDRDSSATDAVPISPISGLQLPQDFLVQWS</sequence>
<dbReference type="Proteomes" id="UP001153331">
    <property type="component" value="Unassembled WGS sequence"/>
</dbReference>
<comment type="caution">
    <text evidence="1">The sequence shown here is derived from an EMBL/GenBank/DDBJ whole genome shotgun (WGS) entry which is preliminary data.</text>
</comment>